<reference evidence="2" key="2">
    <citation type="submission" date="2022-01" db="EMBL/GenBank/DDBJ databases">
        <authorList>
            <person name="Yamashiro T."/>
            <person name="Shiraishi A."/>
            <person name="Satake H."/>
            <person name="Nakayama K."/>
        </authorList>
    </citation>
    <scope>NUCLEOTIDE SEQUENCE</scope>
</reference>
<dbReference type="PANTHER" id="PTHR13318:SF105">
    <property type="entry name" value="F-BOX_LRR-REPEAT PROTEIN 3"/>
    <property type="match status" value="1"/>
</dbReference>
<dbReference type="Gene3D" id="3.80.10.10">
    <property type="entry name" value="Ribonuclease Inhibitor"/>
    <property type="match status" value="2"/>
</dbReference>
<name>A0ABQ5F1W6_9ASTR</name>
<dbReference type="InterPro" id="IPR057207">
    <property type="entry name" value="FBXL15_LRR"/>
</dbReference>
<organism evidence="2 3">
    <name type="scientific">Tanacetum coccineum</name>
    <dbReference type="NCBI Taxonomy" id="301880"/>
    <lineage>
        <taxon>Eukaryota</taxon>
        <taxon>Viridiplantae</taxon>
        <taxon>Streptophyta</taxon>
        <taxon>Embryophyta</taxon>
        <taxon>Tracheophyta</taxon>
        <taxon>Spermatophyta</taxon>
        <taxon>Magnoliopsida</taxon>
        <taxon>eudicotyledons</taxon>
        <taxon>Gunneridae</taxon>
        <taxon>Pentapetalae</taxon>
        <taxon>asterids</taxon>
        <taxon>campanulids</taxon>
        <taxon>Asterales</taxon>
        <taxon>Asteraceae</taxon>
        <taxon>Asteroideae</taxon>
        <taxon>Anthemideae</taxon>
        <taxon>Anthemidinae</taxon>
        <taxon>Tanacetum</taxon>
    </lineage>
</organism>
<dbReference type="EMBL" id="BQNB010016889">
    <property type="protein sequence ID" value="GJT56929.1"/>
    <property type="molecule type" value="Genomic_DNA"/>
</dbReference>
<evidence type="ECO:0000313" key="2">
    <source>
        <dbReference type="EMBL" id="GJT56929.1"/>
    </source>
</evidence>
<feature type="domain" description="F-box/LRR-repeat protein 15-like leucin rich repeat" evidence="1">
    <location>
        <begin position="128"/>
        <end position="505"/>
    </location>
</feature>
<dbReference type="SMART" id="SM00367">
    <property type="entry name" value="LRR_CC"/>
    <property type="match status" value="8"/>
</dbReference>
<dbReference type="Proteomes" id="UP001151760">
    <property type="component" value="Unassembled WGS sequence"/>
</dbReference>
<comment type="caution">
    <text evidence="2">The sequence shown here is derived from an EMBL/GenBank/DDBJ whole genome shotgun (WGS) entry which is preliminary data.</text>
</comment>
<accession>A0ABQ5F1W6</accession>
<proteinExistence type="predicted"/>
<evidence type="ECO:0000313" key="3">
    <source>
        <dbReference type="Proteomes" id="UP001151760"/>
    </source>
</evidence>
<keyword evidence="3" id="KW-1185">Reference proteome</keyword>
<dbReference type="InterPro" id="IPR032675">
    <property type="entry name" value="LRR_dom_sf"/>
</dbReference>
<dbReference type="SUPFAM" id="SSF52047">
    <property type="entry name" value="RNI-like"/>
    <property type="match status" value="1"/>
</dbReference>
<evidence type="ECO:0000259" key="1">
    <source>
        <dbReference type="Pfam" id="PF25372"/>
    </source>
</evidence>
<sequence length="602" mass="66272">MMMISCTSKDKLLVLSWGRTPRLDSDVRVSIHDLSENVRWAEVGPLSDKGPQVLTVHLSSDNQRFFDFDNKLNSLLKDCRCLESLEMKVRREKRSINGFKIPGNSYTLPKTLKILKLDMRVLLGTPTFGPTLTHISLVLDIITDIIVFTIVNSCRLLVELELIDTPTSSTWSDGLSNVGVQAPGACRHLTNLSLIRNQQYISTGFSTCDIGMFLLSLGCKGLESVVLDGFSAISNAGFTSVLTACLNLKKFEIRNSWGLGDLTIKDVSKVHTSLVEVKLVSCNSITSKGVRDLVTSCTSLEVLDLFGCKRVTDFCIRKVSCLTLLTSLNLGGTEIRDDGMAILGQGNAPISCLSLRGCKWVTDNGIKLLLGSKGKIVKTLSSLDLGHMRITDNAITVIADDCAELIELCIRNCLLVTNKAMKALAKRGRLQHEFILLRKLDICNCPRICLESVKYLKKPYFRGLQWIGIGQTHSILVADTVLPQICRERPWLTICKDGCEVGCRDGCNEMCYASRNLLQATSTPQPQIPAIPNLPQIPSIPNMPQPQMPTIPNIPQPQIPTIPTLPNMPKLSLPPLPSMPTIPNLPTTIPQIPFFAPPPSKK</sequence>
<gene>
    <name evidence="2" type="ORF">Tco_0991983</name>
</gene>
<dbReference type="Pfam" id="PF25372">
    <property type="entry name" value="DUF7885"/>
    <property type="match status" value="1"/>
</dbReference>
<dbReference type="InterPro" id="IPR006553">
    <property type="entry name" value="Leu-rich_rpt_Cys-con_subtyp"/>
</dbReference>
<dbReference type="PANTHER" id="PTHR13318">
    <property type="entry name" value="PARTNER OF PAIRED, ISOFORM B-RELATED"/>
    <property type="match status" value="1"/>
</dbReference>
<protein>
    <submittedName>
        <fullName evidence="2">F-box domain, cyclin-like protein</fullName>
    </submittedName>
</protein>
<reference evidence="2" key="1">
    <citation type="journal article" date="2022" name="Int. J. Mol. Sci.">
        <title>Draft Genome of Tanacetum Coccineum: Genomic Comparison of Closely Related Tanacetum-Family Plants.</title>
        <authorList>
            <person name="Yamashiro T."/>
            <person name="Shiraishi A."/>
            <person name="Nakayama K."/>
            <person name="Satake H."/>
        </authorList>
    </citation>
    <scope>NUCLEOTIDE SEQUENCE</scope>
</reference>